<evidence type="ECO:0000256" key="1">
    <source>
        <dbReference type="SAM" id="Phobius"/>
    </source>
</evidence>
<keyword evidence="1" id="KW-0472">Membrane</keyword>
<feature type="transmembrane region" description="Helical" evidence="1">
    <location>
        <begin position="114"/>
        <end position="133"/>
    </location>
</feature>
<name>A0A6L2NRG1_TANCI</name>
<gene>
    <name evidence="2" type="ORF">Tci_059620</name>
</gene>
<keyword evidence="1" id="KW-0812">Transmembrane</keyword>
<sequence>MDTGCRLFLVVGLLFYSTWSGGPLFYKLDTQHYKIMCDVVYIFYTGEGFEAVTFPSILLGNPPMKTSMSFSDLCIMFGHKSANSWNLLMSLFNLVQAILLACSILIGFSLDPRFLLGFSVFAMVAASASRAAAIPS</sequence>
<feature type="transmembrane region" description="Helical" evidence="1">
    <location>
        <begin position="85"/>
        <end position="108"/>
    </location>
</feature>
<keyword evidence="1" id="KW-1133">Transmembrane helix</keyword>
<evidence type="ECO:0000313" key="2">
    <source>
        <dbReference type="EMBL" id="GEU87642.1"/>
    </source>
</evidence>
<dbReference type="AlphaFoldDB" id="A0A6L2NRG1"/>
<organism evidence="2">
    <name type="scientific">Tanacetum cinerariifolium</name>
    <name type="common">Dalmatian daisy</name>
    <name type="synonym">Chrysanthemum cinerariifolium</name>
    <dbReference type="NCBI Taxonomy" id="118510"/>
    <lineage>
        <taxon>Eukaryota</taxon>
        <taxon>Viridiplantae</taxon>
        <taxon>Streptophyta</taxon>
        <taxon>Embryophyta</taxon>
        <taxon>Tracheophyta</taxon>
        <taxon>Spermatophyta</taxon>
        <taxon>Magnoliopsida</taxon>
        <taxon>eudicotyledons</taxon>
        <taxon>Gunneridae</taxon>
        <taxon>Pentapetalae</taxon>
        <taxon>asterids</taxon>
        <taxon>campanulids</taxon>
        <taxon>Asterales</taxon>
        <taxon>Asteraceae</taxon>
        <taxon>Asteroideae</taxon>
        <taxon>Anthemideae</taxon>
        <taxon>Anthemidinae</taxon>
        <taxon>Tanacetum</taxon>
    </lineage>
</organism>
<comment type="caution">
    <text evidence="2">The sequence shown here is derived from an EMBL/GenBank/DDBJ whole genome shotgun (WGS) entry which is preliminary data.</text>
</comment>
<reference evidence="2" key="1">
    <citation type="journal article" date="2019" name="Sci. Rep.">
        <title>Draft genome of Tanacetum cinerariifolium, the natural source of mosquito coil.</title>
        <authorList>
            <person name="Yamashiro T."/>
            <person name="Shiraishi A."/>
            <person name="Satake H."/>
            <person name="Nakayama K."/>
        </authorList>
    </citation>
    <scope>NUCLEOTIDE SEQUENCE</scope>
</reference>
<accession>A0A6L2NRG1</accession>
<feature type="transmembrane region" description="Helical" evidence="1">
    <location>
        <begin position="6"/>
        <end position="26"/>
    </location>
</feature>
<proteinExistence type="predicted"/>
<dbReference type="EMBL" id="BKCJ010009584">
    <property type="protein sequence ID" value="GEU87642.1"/>
    <property type="molecule type" value="Genomic_DNA"/>
</dbReference>
<protein>
    <submittedName>
        <fullName evidence="2">Uncharacterized protein</fullName>
    </submittedName>
</protein>